<reference evidence="1" key="1">
    <citation type="journal article" date="2021" name="PeerJ">
        <title>Extensive microbial diversity within the chicken gut microbiome revealed by metagenomics and culture.</title>
        <authorList>
            <person name="Gilroy R."/>
            <person name="Ravi A."/>
            <person name="Getino M."/>
            <person name="Pursley I."/>
            <person name="Horton D.L."/>
            <person name="Alikhan N.F."/>
            <person name="Baker D."/>
            <person name="Gharbi K."/>
            <person name="Hall N."/>
            <person name="Watson M."/>
            <person name="Adriaenssens E.M."/>
            <person name="Foster-Nyarko E."/>
            <person name="Jarju S."/>
            <person name="Secka A."/>
            <person name="Antonio M."/>
            <person name="Oren A."/>
            <person name="Chaudhuri R.R."/>
            <person name="La Ragione R."/>
            <person name="Hildebrand F."/>
            <person name="Pallen M.J."/>
        </authorList>
    </citation>
    <scope>NUCLEOTIDE SEQUENCE</scope>
    <source>
        <strain evidence="1">CHK188-4685</strain>
    </source>
</reference>
<dbReference type="EMBL" id="DWYS01000104">
    <property type="protein sequence ID" value="HJB07945.1"/>
    <property type="molecule type" value="Genomic_DNA"/>
</dbReference>
<protein>
    <submittedName>
        <fullName evidence="1">Cell division protein FtsQ</fullName>
    </submittedName>
</protein>
<dbReference type="AlphaFoldDB" id="A0A9D2L8S2"/>
<name>A0A9D2L8S2_9FIRM</name>
<evidence type="ECO:0000313" key="1">
    <source>
        <dbReference type="EMBL" id="HJB07945.1"/>
    </source>
</evidence>
<comment type="caution">
    <text evidence="1">The sequence shown here is derived from an EMBL/GenBank/DDBJ whole genome shotgun (WGS) entry which is preliminary data.</text>
</comment>
<sequence length="243" mass="27498">MGEAREKRNLGLWAAAALLLLAAIAAVTLRITTVTVSGSTRYTPEQMEEYLFQDTWDRNPLVCYLKDRLQPHRQIPFVDDYRLVFHGPTSLEIIVYEKSVVGYVSCMSSYMYFDRDGIIVESSTKRLEGVPEITGLKFGHLILHQPLPVEDQSVFQDIMTLTQQLELYEVKVDRIAYNSEKEATLYIGQMEVSLGKGDNMDSKISVLSDILKSQPQLAQMDGVMELDNYSEDGIGGGITFRKR</sequence>
<proteinExistence type="predicted"/>
<accession>A0A9D2L8S2</accession>
<keyword evidence="1" id="KW-0131">Cell cycle</keyword>
<dbReference type="GO" id="GO:0051301">
    <property type="term" value="P:cell division"/>
    <property type="evidence" value="ECO:0007669"/>
    <property type="project" value="UniProtKB-KW"/>
</dbReference>
<gene>
    <name evidence="1" type="ORF">H9716_08795</name>
</gene>
<dbReference type="Proteomes" id="UP000886804">
    <property type="component" value="Unassembled WGS sequence"/>
</dbReference>
<keyword evidence="1" id="KW-0132">Cell division</keyword>
<evidence type="ECO:0000313" key="2">
    <source>
        <dbReference type="Proteomes" id="UP000886804"/>
    </source>
</evidence>
<organism evidence="1 2">
    <name type="scientific">Candidatus Enterocloster faecavium</name>
    <dbReference type="NCBI Taxonomy" id="2838560"/>
    <lineage>
        <taxon>Bacteria</taxon>
        <taxon>Bacillati</taxon>
        <taxon>Bacillota</taxon>
        <taxon>Clostridia</taxon>
        <taxon>Lachnospirales</taxon>
        <taxon>Lachnospiraceae</taxon>
        <taxon>Enterocloster</taxon>
    </lineage>
</organism>
<reference evidence="1" key="2">
    <citation type="submission" date="2021-04" db="EMBL/GenBank/DDBJ databases">
        <authorList>
            <person name="Gilroy R."/>
        </authorList>
    </citation>
    <scope>NUCLEOTIDE SEQUENCE</scope>
    <source>
        <strain evidence="1">CHK188-4685</strain>
    </source>
</reference>